<organism evidence="2 3">
    <name type="scientific">Lophiotrema nucula</name>
    <dbReference type="NCBI Taxonomy" id="690887"/>
    <lineage>
        <taxon>Eukaryota</taxon>
        <taxon>Fungi</taxon>
        <taxon>Dikarya</taxon>
        <taxon>Ascomycota</taxon>
        <taxon>Pezizomycotina</taxon>
        <taxon>Dothideomycetes</taxon>
        <taxon>Pleosporomycetidae</taxon>
        <taxon>Pleosporales</taxon>
        <taxon>Lophiotremataceae</taxon>
        <taxon>Lophiotrema</taxon>
    </lineage>
</organism>
<dbReference type="PANTHER" id="PTHR38166:SF1">
    <property type="entry name" value="C2H2-TYPE DOMAIN-CONTAINING PROTEIN"/>
    <property type="match status" value="1"/>
</dbReference>
<protein>
    <recommendedName>
        <fullName evidence="4">C2H2-type domain-containing protein</fullName>
    </recommendedName>
</protein>
<feature type="compositionally biased region" description="Polar residues" evidence="1">
    <location>
        <begin position="496"/>
        <end position="507"/>
    </location>
</feature>
<gene>
    <name evidence="2" type="ORF">BDV96DRAFT_360518</name>
</gene>
<keyword evidence="3" id="KW-1185">Reference proteome</keyword>
<accession>A0A6A5ZGM1</accession>
<name>A0A6A5ZGM1_9PLEO</name>
<dbReference type="EMBL" id="ML977316">
    <property type="protein sequence ID" value="KAF2118642.1"/>
    <property type="molecule type" value="Genomic_DNA"/>
</dbReference>
<feature type="compositionally biased region" description="Low complexity" evidence="1">
    <location>
        <begin position="242"/>
        <end position="253"/>
    </location>
</feature>
<reference evidence="2" key="1">
    <citation type="journal article" date="2020" name="Stud. Mycol.">
        <title>101 Dothideomycetes genomes: a test case for predicting lifestyles and emergence of pathogens.</title>
        <authorList>
            <person name="Haridas S."/>
            <person name="Albert R."/>
            <person name="Binder M."/>
            <person name="Bloem J."/>
            <person name="Labutti K."/>
            <person name="Salamov A."/>
            <person name="Andreopoulos B."/>
            <person name="Baker S."/>
            <person name="Barry K."/>
            <person name="Bills G."/>
            <person name="Bluhm B."/>
            <person name="Cannon C."/>
            <person name="Castanera R."/>
            <person name="Culley D."/>
            <person name="Daum C."/>
            <person name="Ezra D."/>
            <person name="Gonzalez J."/>
            <person name="Henrissat B."/>
            <person name="Kuo A."/>
            <person name="Liang C."/>
            <person name="Lipzen A."/>
            <person name="Lutzoni F."/>
            <person name="Magnuson J."/>
            <person name="Mondo S."/>
            <person name="Nolan M."/>
            <person name="Ohm R."/>
            <person name="Pangilinan J."/>
            <person name="Park H.-J."/>
            <person name="Ramirez L."/>
            <person name="Alfaro M."/>
            <person name="Sun H."/>
            <person name="Tritt A."/>
            <person name="Yoshinaga Y."/>
            <person name="Zwiers L.-H."/>
            <person name="Turgeon B."/>
            <person name="Goodwin S."/>
            <person name="Spatafora J."/>
            <person name="Crous P."/>
            <person name="Grigoriev I."/>
        </authorList>
    </citation>
    <scope>NUCLEOTIDE SEQUENCE</scope>
    <source>
        <strain evidence="2">CBS 627.86</strain>
    </source>
</reference>
<evidence type="ECO:0000313" key="2">
    <source>
        <dbReference type="EMBL" id="KAF2118642.1"/>
    </source>
</evidence>
<evidence type="ECO:0000256" key="1">
    <source>
        <dbReference type="SAM" id="MobiDB-lite"/>
    </source>
</evidence>
<feature type="region of interest" description="Disordered" evidence="1">
    <location>
        <begin position="495"/>
        <end position="549"/>
    </location>
</feature>
<evidence type="ECO:0000313" key="3">
    <source>
        <dbReference type="Proteomes" id="UP000799770"/>
    </source>
</evidence>
<sequence>MEAVHWVDRQASLPKLKIAEEISRRDSIASSRTGDSGYISDPDLSLSPLEFVAHDKRLLELQVPETNLALAQLTNGALLSQSPQDILNSVDKAAVPLTGPRRSVLLRRLKEVNKIGLVKPPVTSHPGPFLDAEDEETTLEKEDWTHAFKDTADLSRNDDVALWIDESMPANNRPKERVASVASISTNASGSNYTITDDNSEEETWTNMESSTLSKATLTTIELVLRKIEVNLRYAAYMQCAGGQSSRRQSGSGEVSRAGRGPNQSSSAKRKSRDDPPGGDPDDDGANKRRRGSATTLTDDSEAGPRFACPFFKHDPNRYRNRRTCPGPGWPTVHRMKEHLYRSHAQPICCPRCYIMFDSDNELSNHLRTRPCEIAEPQPIEGIDRETLNALRRRSPALRLEEDKWRDAYKLLFPQVPEADIPSPYYDSNSPTEESRRFRRELLERIRRELFATAEQEAGPVEQGLLRQVAEIIRRCETELLDAFYGTSAQHVAANASLSQPPETPTTAPIPLSRPAPPASHHQQPAPVSRDSLRPDAALHMPRGLPDAAQYPNDAPMDFPAGWDDSFQWIDWNAVFPPGPELQAAERNEPAPLLSTPVWS</sequence>
<dbReference type="Proteomes" id="UP000799770">
    <property type="component" value="Unassembled WGS sequence"/>
</dbReference>
<dbReference type="PANTHER" id="PTHR38166">
    <property type="entry name" value="C2H2-TYPE DOMAIN-CONTAINING PROTEIN-RELATED"/>
    <property type="match status" value="1"/>
</dbReference>
<evidence type="ECO:0008006" key="4">
    <source>
        <dbReference type="Google" id="ProtNLM"/>
    </source>
</evidence>
<feature type="region of interest" description="Disordered" evidence="1">
    <location>
        <begin position="581"/>
        <end position="600"/>
    </location>
</feature>
<feature type="region of interest" description="Disordered" evidence="1">
    <location>
        <begin position="240"/>
        <end position="307"/>
    </location>
</feature>
<proteinExistence type="predicted"/>
<dbReference type="AlphaFoldDB" id="A0A6A5ZGM1"/>
<dbReference type="OrthoDB" id="4161727at2759"/>